<keyword evidence="5" id="KW-1185">Reference proteome</keyword>
<dbReference type="PROSITE" id="PS50292">
    <property type="entry name" value="PEROXIDASE_3"/>
    <property type="match status" value="1"/>
</dbReference>
<feature type="compositionally biased region" description="Basic and acidic residues" evidence="3">
    <location>
        <begin position="1621"/>
        <end position="1633"/>
    </location>
</feature>
<dbReference type="GO" id="GO:0004601">
    <property type="term" value="F:peroxidase activity"/>
    <property type="evidence" value="ECO:0007669"/>
    <property type="project" value="UniProtKB-KW"/>
</dbReference>
<dbReference type="RefSeq" id="XP_015513244.2">
    <property type="nucleotide sequence ID" value="XM_015657758.2"/>
</dbReference>
<dbReference type="GO" id="GO:0022412">
    <property type="term" value="P:cellular process involved in reproduction in multicellular organism"/>
    <property type="evidence" value="ECO:0007669"/>
    <property type="project" value="UniProtKB-ARBA"/>
</dbReference>
<evidence type="ECO:0000256" key="2">
    <source>
        <dbReference type="PIRSR" id="PIRSR619791-2"/>
    </source>
</evidence>
<feature type="compositionally biased region" description="Basic and acidic residues" evidence="3">
    <location>
        <begin position="1527"/>
        <end position="1537"/>
    </location>
</feature>
<feature type="region of interest" description="Disordered" evidence="3">
    <location>
        <begin position="1219"/>
        <end position="1268"/>
    </location>
</feature>
<dbReference type="GO" id="GO:0046872">
    <property type="term" value="F:metal ion binding"/>
    <property type="evidence" value="ECO:0007669"/>
    <property type="project" value="UniProtKB-KW"/>
</dbReference>
<feature type="region of interest" description="Disordered" evidence="3">
    <location>
        <begin position="1514"/>
        <end position="1537"/>
    </location>
</feature>
<feature type="binding site" description="axial binding residue" evidence="2">
    <location>
        <position position="718"/>
    </location>
    <ligand>
        <name>heme b</name>
        <dbReference type="ChEBI" id="CHEBI:60344"/>
    </ligand>
    <ligandPart>
        <name>Fe</name>
        <dbReference type="ChEBI" id="CHEBI:18248"/>
    </ligandPart>
</feature>
<evidence type="ECO:0000256" key="4">
    <source>
        <dbReference type="SAM" id="SignalP"/>
    </source>
</evidence>
<proteinExistence type="predicted"/>
<dbReference type="PRINTS" id="PR00457">
    <property type="entry name" value="ANPEROXIDASE"/>
</dbReference>
<keyword evidence="2" id="KW-0479">Metal-binding</keyword>
<evidence type="ECO:0000256" key="3">
    <source>
        <dbReference type="SAM" id="MobiDB-lite"/>
    </source>
</evidence>
<evidence type="ECO:0000313" key="5">
    <source>
        <dbReference type="Proteomes" id="UP000829291"/>
    </source>
</evidence>
<dbReference type="GO" id="GO:0006979">
    <property type="term" value="P:response to oxidative stress"/>
    <property type="evidence" value="ECO:0007669"/>
    <property type="project" value="InterPro"/>
</dbReference>
<feature type="region of interest" description="Disordered" evidence="3">
    <location>
        <begin position="1320"/>
        <end position="1345"/>
    </location>
</feature>
<dbReference type="Pfam" id="PF03098">
    <property type="entry name" value="An_peroxidase"/>
    <property type="match status" value="1"/>
</dbReference>
<reference evidence="6" key="1">
    <citation type="submission" date="2025-08" db="UniProtKB">
        <authorList>
            <consortium name="RefSeq"/>
        </authorList>
    </citation>
    <scope>IDENTIFICATION</scope>
    <source>
        <tissue evidence="6">Thorax and Abdomen</tissue>
    </source>
</reference>
<keyword evidence="2" id="KW-0349">Heme</keyword>
<accession>A0A6J0BED4</accession>
<keyword evidence="1" id="KW-0575">Peroxidase</keyword>
<feature type="region of interest" description="Disordered" evidence="3">
    <location>
        <begin position="962"/>
        <end position="1018"/>
    </location>
</feature>
<feature type="region of interest" description="Disordered" evidence="3">
    <location>
        <begin position="1600"/>
        <end position="1633"/>
    </location>
</feature>
<dbReference type="CDD" id="cd09823">
    <property type="entry name" value="peroxinectin_like"/>
    <property type="match status" value="1"/>
</dbReference>
<feature type="compositionally biased region" description="Polar residues" evidence="3">
    <location>
        <begin position="1240"/>
        <end position="1266"/>
    </location>
</feature>
<keyword evidence="1" id="KW-0560">Oxidoreductase</keyword>
<dbReference type="InterPro" id="IPR019791">
    <property type="entry name" value="Haem_peroxidase_animal"/>
</dbReference>
<feature type="region of interest" description="Disordered" evidence="3">
    <location>
        <begin position="1117"/>
        <end position="1184"/>
    </location>
</feature>
<dbReference type="PANTHER" id="PTHR11475">
    <property type="entry name" value="OXIDASE/PEROXIDASE"/>
    <property type="match status" value="1"/>
</dbReference>
<dbReference type="InterPro" id="IPR010255">
    <property type="entry name" value="Haem_peroxidase_sf"/>
</dbReference>
<sequence>MRTENLPVFIVLLLASPTFARNTKYNASSSPSSIEIGADTNGQEVQNTLTPTEAKTKELAKAETNPTRTPGTSDDVTTHHGAAGFGVNNSEQESTTARILKSDNGAVTFSSRITSGNNQSVKFIPVGKDLTNVSKNGAIENNLSAKNKPVPYPVRRDLGHLESQEKGVGIESEFMKVSTVNGKASSKTFPRTLNPYRETPDNLSKILLYPINGTTAVYRETTFKPILPDGLIKKTVDANNGQDDSYLPFSSWSRMAAEDIDVKKPDDERHMPANENLESIDADVIEATNFGLEAMNNLYYITEPKLFSMGLFLTDDNPARYVAAFNDQSEEARQLARFGFAALESAKSFVSKHPKISRTETLIKTTRRTALHRQCPRRGIPPCPPASLRYRTSDGSCNNPNELWWGSAMSAMQRLLNAAYDDGIQSIRRSTNGTLLPSAREISSFIHQDHDIPLASVTHMLMQWGQFVDHDVTATGQGRAFNGTVPQCCLNGGGSFQPPNFMHPECLPIPVPATDRFYGPLGVRCLEFVRSGPAPREDCGFGPRDQLSGVTSYLDASTVYGSNVQTSDSLRLFRNGLLQYGKIQSRKPLLPRQGSDLCRRGSLDTNCFRAGDGRLTEQPALISLHVIFLRQHNRIATELAALNPHWSDEKLFQETRRIIGAIVQHITYREFLPIVLGPEVIKAFDLEIKRKGYYEGYDSTVNPNIANAFAAAAYRFGHSLVQRSFVRYDTNHRPIFNNVTIHDEFNNPVNLHTVGALDRLLLGLINQPSQKRDEFITEELTNHLFETPGFGFGMDLASLNIQRGRDHGLPPYVDWREPCGLSPVRIWEDLNRVMPASVAKKFRFLYSSVEDIDLFPAGLSEKPVPGGLVGPTFACIIAQQFSNLRKGDRFWYENPNRESSFTAAQLQQIKRITLAQILCKNTESIETIQPFVFLTPDTARNDRIPCDTEIIGTFNLDPWAERLPPEQRTKHRKRTRLSSTIRKENRRNNHLKDETNDSNSQAKLISPTVEHESAEAQARVSSEEKSFFPFFKPVRTGVNQQNKVVIRRPLDTHENLTILVQNHAVNSPVFVSDSIKGSNFQFTQSNDDRYKPNHVSTARPIERPVTYDDWYTSPRPIYYDDTEPNPVSIPQVTHRPVPRPKPKPQSKPSSYGNPTSHPRPYIPQGFNDPSNPNPPNYGFASRPTNNYAPSNSFFDAFPATTTQRPTLYTFYTTYKKPIPTQRPDPYYYEQNRPQSDKNQYHQYQQHDSFSESQGYHEPSNPSTPSYSVVKPIHEADDQIAPQKPIYDQSWTSDTTYEYSWNSRPSQSDTGGWADVSVEPLVKPSYGKPSQTRPASPPSRPDGGYWTEYSATTKKYLTPHHYYDTEYQIHNAEANINPRPFKKQGVSIITEIDNGSYYPSKQRQPVQNERDIPKPLHQVGRDHPADVAEHKNTYEIELIHQISDERKRPGQLYYEKNVLHRYPDENLTAIKDISNGYVNAPYDLNKNIGSYKNKHDGIIVDRIIFDSKYQIEKLDPNRGGGPGPTADMETKAQVSRDEPKLTTTATIVLEEPDNEYYDGGDDYDDDEGEEMVGAYSEKSEHFVASDVLTSHIEWINVNENSSLTSNPEMPNLVSDGLVGTREIPKPLEQRKPAS</sequence>
<dbReference type="InterPro" id="IPR037120">
    <property type="entry name" value="Haem_peroxidase_sf_animal"/>
</dbReference>
<organism evidence="6">
    <name type="scientific">Neodiprion lecontei</name>
    <name type="common">Redheaded pine sawfly</name>
    <dbReference type="NCBI Taxonomy" id="441921"/>
    <lineage>
        <taxon>Eukaryota</taxon>
        <taxon>Metazoa</taxon>
        <taxon>Ecdysozoa</taxon>
        <taxon>Arthropoda</taxon>
        <taxon>Hexapoda</taxon>
        <taxon>Insecta</taxon>
        <taxon>Pterygota</taxon>
        <taxon>Neoptera</taxon>
        <taxon>Endopterygota</taxon>
        <taxon>Hymenoptera</taxon>
        <taxon>Tenthredinoidea</taxon>
        <taxon>Diprionidae</taxon>
        <taxon>Diprioninae</taxon>
        <taxon>Neodiprion</taxon>
    </lineage>
</organism>
<feature type="compositionally biased region" description="Polar residues" evidence="3">
    <location>
        <begin position="64"/>
        <end position="75"/>
    </location>
</feature>
<feature type="chain" id="PRO_5046096537" evidence="4">
    <location>
        <begin position="21"/>
        <end position="1633"/>
    </location>
</feature>
<dbReference type="InParanoid" id="A0A6J0BED4"/>
<dbReference type="SUPFAM" id="SSF48113">
    <property type="entry name" value="Heme-dependent peroxidases"/>
    <property type="match status" value="1"/>
</dbReference>
<protein>
    <submittedName>
        <fullName evidence="6">Uncharacterized protein LOC107219512 isoform X1</fullName>
    </submittedName>
</protein>
<dbReference type="Proteomes" id="UP000829291">
    <property type="component" value="Chromosome 3"/>
</dbReference>
<dbReference type="OrthoDB" id="823504at2759"/>
<evidence type="ECO:0000313" key="6">
    <source>
        <dbReference type="RefSeq" id="XP_015513244.2"/>
    </source>
</evidence>
<feature type="compositionally biased region" description="Basic and acidic residues" evidence="3">
    <location>
        <begin position="981"/>
        <end position="995"/>
    </location>
</feature>
<dbReference type="PANTHER" id="PTHR11475:SF109">
    <property type="entry name" value="CHORION PEROXIDASE-LIKE PROTEIN"/>
    <property type="match status" value="1"/>
</dbReference>
<name>A0A6J0BED4_NEOLC</name>
<dbReference type="GeneID" id="107219512"/>
<feature type="signal peptide" evidence="4">
    <location>
        <begin position="1"/>
        <end position="20"/>
    </location>
</feature>
<keyword evidence="4" id="KW-0732">Signal</keyword>
<dbReference type="GO" id="GO:0005576">
    <property type="term" value="C:extracellular region"/>
    <property type="evidence" value="ECO:0007669"/>
    <property type="project" value="UniProtKB-SubCell"/>
</dbReference>
<dbReference type="Gene3D" id="1.10.640.10">
    <property type="entry name" value="Haem peroxidase domain superfamily, animal type"/>
    <property type="match status" value="1"/>
</dbReference>
<dbReference type="KEGG" id="nlo:107219512"/>
<feature type="region of interest" description="Disordered" evidence="3">
    <location>
        <begin position="61"/>
        <end position="92"/>
    </location>
</feature>
<keyword evidence="2" id="KW-0408">Iron</keyword>
<evidence type="ECO:0000256" key="1">
    <source>
        <dbReference type="ARBA" id="ARBA00022559"/>
    </source>
</evidence>
<dbReference type="GO" id="GO:0020037">
    <property type="term" value="F:heme binding"/>
    <property type="evidence" value="ECO:0007669"/>
    <property type="project" value="InterPro"/>
</dbReference>
<gene>
    <name evidence="6" type="primary">LOC107219512</name>
</gene>